<dbReference type="PANTHER" id="PTHR37817">
    <property type="entry name" value="N-ACETYLTRANSFERASE EIS"/>
    <property type="match status" value="1"/>
</dbReference>
<dbReference type="Gene3D" id="3.30.1050.10">
    <property type="entry name" value="SCP2 sterol-binding domain"/>
    <property type="match status" value="1"/>
</dbReference>
<reference evidence="2 3" key="1">
    <citation type="submission" date="2018-05" db="EMBL/GenBank/DDBJ databases">
        <title>A metagenomic window into the 2 km-deep terrestrial subsurface aquifer revealed taxonomically and functionally diverse microbial community comprising novel uncultured bacterial lineages.</title>
        <authorList>
            <person name="Kadnikov V.V."/>
            <person name="Mardanov A.V."/>
            <person name="Beletsky A.V."/>
            <person name="Banks D."/>
            <person name="Pimenov N.V."/>
            <person name="Frank Y.A."/>
            <person name="Karnachuk O.V."/>
            <person name="Ravin N.V."/>
        </authorList>
    </citation>
    <scope>NUCLEOTIDE SEQUENCE [LARGE SCALE GENOMIC DNA]</scope>
    <source>
        <strain evidence="2">BY</strain>
    </source>
</reference>
<dbReference type="Proteomes" id="UP000262583">
    <property type="component" value="Chromosome"/>
</dbReference>
<dbReference type="AlphaFoldDB" id="A0A2Z4Y4V9"/>
<evidence type="ECO:0000313" key="3">
    <source>
        <dbReference type="Proteomes" id="UP000262583"/>
    </source>
</evidence>
<dbReference type="GO" id="GO:0034069">
    <property type="term" value="F:aminoglycoside N-acetyltransferase activity"/>
    <property type="evidence" value="ECO:0007669"/>
    <property type="project" value="TreeGrafter"/>
</dbReference>
<dbReference type="Pfam" id="PF17668">
    <property type="entry name" value="Acetyltransf_17"/>
    <property type="match status" value="1"/>
</dbReference>
<dbReference type="InterPro" id="IPR051554">
    <property type="entry name" value="Acetyltransferase_Eis"/>
</dbReference>
<keyword evidence="2" id="KW-0808">Transferase</keyword>
<dbReference type="InterPro" id="IPR025559">
    <property type="entry name" value="Eis_dom"/>
</dbReference>
<organism evidence="2 3">
    <name type="scientific">Sumerlaea chitinivorans</name>
    <dbReference type="NCBI Taxonomy" id="2250252"/>
    <lineage>
        <taxon>Bacteria</taxon>
        <taxon>Candidatus Sumerlaeota</taxon>
        <taxon>Candidatus Sumerlaeia</taxon>
        <taxon>Candidatus Sumerlaeales</taxon>
        <taxon>Candidatus Sumerlaeaceae</taxon>
        <taxon>Candidatus Sumerlaea</taxon>
    </lineage>
</organism>
<dbReference type="Gene3D" id="3.40.630.30">
    <property type="match status" value="2"/>
</dbReference>
<dbReference type="Pfam" id="PF13530">
    <property type="entry name" value="SCP2_2"/>
    <property type="match status" value="1"/>
</dbReference>
<dbReference type="InterPro" id="IPR036527">
    <property type="entry name" value="SCP2_sterol-bd_dom_sf"/>
</dbReference>
<feature type="domain" description="N-acetyltransferase" evidence="1">
    <location>
        <begin position="2"/>
        <end position="148"/>
    </location>
</feature>
<evidence type="ECO:0000313" key="2">
    <source>
        <dbReference type="EMBL" id="AXA36237.1"/>
    </source>
</evidence>
<dbReference type="SUPFAM" id="SSF55718">
    <property type="entry name" value="SCP-like"/>
    <property type="match status" value="1"/>
</dbReference>
<dbReference type="InterPro" id="IPR041380">
    <property type="entry name" value="Acetyltransf_17"/>
</dbReference>
<name>A0A2Z4Y4V9_SUMC1</name>
<dbReference type="GO" id="GO:0030649">
    <property type="term" value="P:aminoglycoside antibiotic catabolic process"/>
    <property type="evidence" value="ECO:0007669"/>
    <property type="project" value="TreeGrafter"/>
</dbReference>
<dbReference type="InterPro" id="IPR016181">
    <property type="entry name" value="Acyl_CoA_acyltransferase"/>
</dbReference>
<dbReference type="SUPFAM" id="SSF55729">
    <property type="entry name" value="Acyl-CoA N-acyltransferases (Nat)"/>
    <property type="match status" value="1"/>
</dbReference>
<dbReference type="PANTHER" id="PTHR37817:SF1">
    <property type="entry name" value="N-ACETYLTRANSFERASE EIS"/>
    <property type="match status" value="1"/>
</dbReference>
<sequence>MREIRTLDQSELPKLAALYKNAYRIDSATAAKWLENVCVENTRAIVDEHRVLSVIQILPYRVNIGGWDMAMGGIGGVATWADAQGHGYAGELMRASVREMYEREMPVSFLYPFSYRYYGKFGWTLAARRVVYTGFTHADLVRERNTLPVRAVLTDEDFTHVQTAYKAFLPQYNCLVARSAREWEQMRKRLTEDRVHCYLIGAQDGAPPAGYFVCEDQPVEGGYETVVRELVCLDDQAYTAAFSFLATLPTNVRRITIGHAEKPSLWRYFKEPFLVTRVDPYFQARVVDVKRACEQRGYRSNVRATVRFAIYDEIATWNKGPWELDVADGHARIQKVGSDPEVELSIQQFSAVFVGFQDPVEWVELGCLPKHCMGAAQRLRDIFHDKPTSLLDFF</sequence>
<dbReference type="EMBL" id="CP030759">
    <property type="protein sequence ID" value="AXA36237.1"/>
    <property type="molecule type" value="Genomic_DNA"/>
</dbReference>
<evidence type="ECO:0000259" key="1">
    <source>
        <dbReference type="PROSITE" id="PS51186"/>
    </source>
</evidence>
<gene>
    <name evidence="2" type="ORF">BRCON_1460</name>
</gene>
<dbReference type="Pfam" id="PF13527">
    <property type="entry name" value="Acetyltransf_9"/>
    <property type="match status" value="1"/>
</dbReference>
<dbReference type="InterPro" id="IPR000182">
    <property type="entry name" value="GNAT_dom"/>
</dbReference>
<dbReference type="KEGG" id="schv:BRCON_1460"/>
<dbReference type="PROSITE" id="PS51186">
    <property type="entry name" value="GNAT"/>
    <property type="match status" value="1"/>
</dbReference>
<accession>A0A2Z4Y4V9</accession>
<proteinExistence type="predicted"/>
<protein>
    <submittedName>
        <fullName evidence="2">Acetyltransferase, GNAT family</fullName>
    </submittedName>
</protein>